<keyword evidence="1" id="KW-0472">Membrane</keyword>
<gene>
    <name evidence="2" type="ordered locus">Hbal_2029</name>
</gene>
<dbReference type="HOGENOM" id="CLU_1903827_0_0_5"/>
<keyword evidence="1" id="KW-0812">Transmembrane</keyword>
<reference evidence="3" key="1">
    <citation type="journal article" date="2011" name="J. Bacteriol.">
        <title>Genome sequences of eight morphologically diverse alphaproteobacteria.</title>
        <authorList>
            <consortium name="US DOE Joint Genome Institute"/>
            <person name="Brown P.J."/>
            <person name="Kysela D.T."/>
            <person name="Buechlein A."/>
            <person name="Hemmerich C."/>
            <person name="Brun Y.V."/>
        </authorList>
    </citation>
    <scope>NUCLEOTIDE SEQUENCE [LARGE SCALE GENOMIC DNA]</scope>
    <source>
        <strain evidence="3">ATCC 49814 / DSM 5838 / IFAM 1418</strain>
    </source>
</reference>
<dbReference type="EMBL" id="CP001678">
    <property type="protein sequence ID" value="ACT59712.1"/>
    <property type="molecule type" value="Genomic_DNA"/>
</dbReference>
<sequence length="133" mass="14054">MMDQAKKRLLAAAFGALFGFVGLCGLLAASIIALQVYVGLLPASLIVSAICLSISFGGLYLFLQPSKSSEEEMSDIEEEAADLLADLPVDAAKSMIRKHPIAMTSIAVLAGYSLVTNPSGTTRHLQRILMGLI</sequence>
<keyword evidence="1" id="KW-1133">Transmembrane helix</keyword>
<dbReference type="STRING" id="582402.Hbal_2029"/>
<dbReference type="eggNOG" id="ENOG50343D3">
    <property type="taxonomic scope" value="Bacteria"/>
</dbReference>
<keyword evidence="3" id="KW-1185">Reference proteome</keyword>
<dbReference type="Proteomes" id="UP000002745">
    <property type="component" value="Chromosome"/>
</dbReference>
<dbReference type="AlphaFoldDB" id="C6XLB3"/>
<organism evidence="2 3">
    <name type="scientific">Hirschia baltica (strain ATCC 49814 / DSM 5838 / IFAM 1418)</name>
    <dbReference type="NCBI Taxonomy" id="582402"/>
    <lineage>
        <taxon>Bacteria</taxon>
        <taxon>Pseudomonadati</taxon>
        <taxon>Pseudomonadota</taxon>
        <taxon>Alphaproteobacteria</taxon>
        <taxon>Hyphomonadales</taxon>
        <taxon>Hyphomonadaceae</taxon>
        <taxon>Hirschia</taxon>
    </lineage>
</organism>
<accession>C6XLB3</accession>
<feature type="transmembrane region" description="Helical" evidence="1">
    <location>
        <begin position="43"/>
        <end position="63"/>
    </location>
</feature>
<dbReference type="KEGG" id="hba:Hbal_2029"/>
<protein>
    <submittedName>
        <fullName evidence="2">Uncharacterized protein</fullName>
    </submittedName>
</protein>
<evidence type="ECO:0000256" key="1">
    <source>
        <dbReference type="SAM" id="Phobius"/>
    </source>
</evidence>
<evidence type="ECO:0000313" key="2">
    <source>
        <dbReference type="EMBL" id="ACT59712.1"/>
    </source>
</evidence>
<name>C6XLB3_HIRBI</name>
<dbReference type="RefSeq" id="WP_015827862.1">
    <property type="nucleotide sequence ID" value="NC_012982.1"/>
</dbReference>
<evidence type="ECO:0000313" key="3">
    <source>
        <dbReference type="Proteomes" id="UP000002745"/>
    </source>
</evidence>
<proteinExistence type="predicted"/>